<name>A0A4Z0YAG8_9PEZI</name>
<organism evidence="1 2">
    <name type="scientific">Xylaria hypoxylon</name>
    <dbReference type="NCBI Taxonomy" id="37992"/>
    <lineage>
        <taxon>Eukaryota</taxon>
        <taxon>Fungi</taxon>
        <taxon>Dikarya</taxon>
        <taxon>Ascomycota</taxon>
        <taxon>Pezizomycotina</taxon>
        <taxon>Sordariomycetes</taxon>
        <taxon>Xylariomycetidae</taxon>
        <taxon>Xylariales</taxon>
        <taxon>Xylariaceae</taxon>
        <taxon>Xylaria</taxon>
    </lineage>
</organism>
<gene>
    <name evidence="1" type="ORF">E0Z10_g8769</name>
</gene>
<dbReference type="PANTHER" id="PTHR15955:SF8">
    <property type="entry name" value="RWD DOMAIN-CONTAINING PROTEIN 2B-RELATED"/>
    <property type="match status" value="1"/>
</dbReference>
<evidence type="ECO:0000313" key="1">
    <source>
        <dbReference type="EMBL" id="TGJ79997.1"/>
    </source>
</evidence>
<dbReference type="CDD" id="cd11605">
    <property type="entry name" value="RWD_DRWD_ELF-like"/>
    <property type="match status" value="1"/>
</dbReference>
<dbReference type="Proteomes" id="UP000297716">
    <property type="component" value="Unassembled WGS sequence"/>
</dbReference>
<dbReference type="STRING" id="37992.A0A4Z0YAG8"/>
<dbReference type="OrthoDB" id="432412at2759"/>
<dbReference type="EMBL" id="SKBN01000249">
    <property type="protein sequence ID" value="TGJ79997.1"/>
    <property type="molecule type" value="Genomic_DNA"/>
</dbReference>
<proteinExistence type="predicted"/>
<reference evidence="1 2" key="1">
    <citation type="submission" date="2019-03" db="EMBL/GenBank/DDBJ databases">
        <title>Draft genome sequence of Xylaria hypoxylon DSM 108379, a ubiquitous saprotrophic-parasitic fungi on hardwood.</title>
        <authorList>
            <person name="Buettner E."/>
            <person name="Leonhardt S."/>
            <person name="Gebauer A.M."/>
            <person name="Liers C."/>
            <person name="Hofrichter M."/>
            <person name="Kellner H."/>
        </authorList>
    </citation>
    <scope>NUCLEOTIDE SEQUENCE [LARGE SCALE GENOMIC DNA]</scope>
    <source>
        <strain evidence="1 2">DSM 108379</strain>
    </source>
</reference>
<comment type="caution">
    <text evidence="1">The sequence shown here is derived from an EMBL/GenBank/DDBJ whole genome shotgun (WGS) entry which is preliminary data.</text>
</comment>
<sequence>MATETAERFAAELDLLLAMYPESLSFSPKARELKYSHCDESSAKSPAILTLRLPDTYPLAGFPEVISATGHDKEDLRSATKIAFCSIGAPVGEEVIDALLLVFMDLVSSRERPHQNTTTQAASQPEYNERNALANRTVIIWLHHLLNTNKRKLALNPSMVGSRISGITKPGYPGVLIFSGERSAVESHVSELRNQRWQAFQVRYDTDNTGVPSEIWQFKRGAGICEVGSMSDVAQSIVDPQLKEIFLSSIGIK</sequence>
<evidence type="ECO:0008006" key="3">
    <source>
        <dbReference type="Google" id="ProtNLM"/>
    </source>
</evidence>
<dbReference type="InterPro" id="IPR017359">
    <property type="entry name" value="Phi-like"/>
</dbReference>
<dbReference type="PANTHER" id="PTHR15955">
    <property type="entry name" value="RWD DOMAIN CONTAINING PROTEIN 2"/>
    <property type="match status" value="1"/>
</dbReference>
<evidence type="ECO:0000313" key="2">
    <source>
        <dbReference type="Proteomes" id="UP000297716"/>
    </source>
</evidence>
<protein>
    <recommendedName>
        <fullName evidence="3">RWD domain-containing protein</fullName>
    </recommendedName>
</protein>
<dbReference type="AlphaFoldDB" id="A0A4Z0YAG8"/>
<accession>A0A4Z0YAG8</accession>
<keyword evidence="2" id="KW-1185">Reference proteome</keyword>